<dbReference type="GO" id="GO:0048468">
    <property type="term" value="P:cell development"/>
    <property type="evidence" value="ECO:0007669"/>
    <property type="project" value="UniProtKB-ARBA"/>
</dbReference>
<evidence type="ECO:0000256" key="1">
    <source>
        <dbReference type="ARBA" id="ARBA00004123"/>
    </source>
</evidence>
<keyword evidence="13" id="KW-1185">Reference proteome</keyword>
<dbReference type="OMA" id="GCANYSA"/>
<keyword evidence="3" id="KW-0677">Repeat</keyword>
<dbReference type="InterPro" id="IPR036770">
    <property type="entry name" value="Ankyrin_rpt-contain_sf"/>
</dbReference>
<dbReference type="OrthoDB" id="407555at2759"/>
<dbReference type="GO" id="GO:0003690">
    <property type="term" value="F:double-stranded DNA binding"/>
    <property type="evidence" value="ECO:0007669"/>
    <property type="project" value="TreeGrafter"/>
</dbReference>
<feature type="domain" description="CG-1" evidence="11">
    <location>
        <begin position="187"/>
        <end position="312"/>
    </location>
</feature>
<dbReference type="GO" id="GO:0048731">
    <property type="term" value="P:system development"/>
    <property type="evidence" value="ECO:0007669"/>
    <property type="project" value="UniProtKB-ARBA"/>
</dbReference>
<dbReference type="Pfam" id="PF01833">
    <property type="entry name" value="TIG"/>
    <property type="match status" value="1"/>
</dbReference>
<dbReference type="InterPro" id="IPR014756">
    <property type="entry name" value="Ig_E-set"/>
</dbReference>
<dbReference type="Proteomes" id="UP000494040">
    <property type="component" value="Unassembled WGS sequence"/>
</dbReference>
<reference evidence="12" key="1">
    <citation type="submission" date="2022-01" db="UniProtKB">
        <authorList>
            <consortium name="EnsemblMetazoa"/>
        </authorList>
    </citation>
    <scope>IDENTIFICATION</scope>
</reference>
<evidence type="ECO:0000256" key="8">
    <source>
        <dbReference type="ARBA" id="ARBA00023242"/>
    </source>
</evidence>
<dbReference type="InterPro" id="IPR002110">
    <property type="entry name" value="Ankyrin_rpt"/>
</dbReference>
<dbReference type="PROSITE" id="PS51437">
    <property type="entry name" value="CG_1"/>
    <property type="match status" value="1"/>
</dbReference>
<feature type="compositionally biased region" description="Polar residues" evidence="10">
    <location>
        <begin position="414"/>
        <end position="426"/>
    </location>
</feature>
<dbReference type="EnsemblMetazoa" id="XM_024225685.1">
    <property type="protein sequence ID" value="XP_024081453.1"/>
    <property type="gene ID" value="LOC106662528"/>
</dbReference>
<feature type="region of interest" description="Disordered" evidence="10">
    <location>
        <begin position="680"/>
        <end position="703"/>
    </location>
</feature>
<dbReference type="FunFam" id="1.20.5.190:FF:000065">
    <property type="entry name" value="Calmodulin-binding transcription activator (Camta), drome"/>
    <property type="match status" value="1"/>
</dbReference>
<dbReference type="Gene3D" id="1.25.40.20">
    <property type="entry name" value="Ankyrin repeat-containing domain"/>
    <property type="match status" value="1"/>
</dbReference>
<keyword evidence="7" id="KW-0804">Transcription</keyword>
<dbReference type="EnsemblMetazoa" id="XM_024225686.1">
    <property type="protein sequence ID" value="XP_024081454.1"/>
    <property type="gene ID" value="LOC106662528"/>
</dbReference>
<dbReference type="FunFam" id="2.60.40.10:FF:000089">
    <property type="entry name" value="calmodulin-binding transcription activator 2 isoform X1"/>
    <property type="match status" value="1"/>
</dbReference>
<dbReference type="InterPro" id="IPR005559">
    <property type="entry name" value="CG-1_dom"/>
</dbReference>
<dbReference type="PANTHER" id="PTHR23335:SF1">
    <property type="entry name" value="CALMODULIN-BINDING TRANSCRIPTION ACTIVATOR, ISOFORM F"/>
    <property type="match status" value="1"/>
</dbReference>
<dbReference type="GeneID" id="106662528"/>
<dbReference type="InterPro" id="IPR002909">
    <property type="entry name" value="IPT_dom"/>
</dbReference>
<dbReference type="Gene3D" id="1.20.5.190">
    <property type="match status" value="2"/>
</dbReference>
<dbReference type="SUPFAM" id="SSF48403">
    <property type="entry name" value="Ankyrin repeat"/>
    <property type="match status" value="1"/>
</dbReference>
<dbReference type="InterPro" id="IPR027417">
    <property type="entry name" value="P-loop_NTPase"/>
</dbReference>
<comment type="subcellular location">
    <subcellularLocation>
        <location evidence="1">Nucleus</location>
    </subcellularLocation>
</comment>
<protein>
    <recommendedName>
        <fullName evidence="11">CG-1 domain-containing protein</fullName>
    </recommendedName>
</protein>
<dbReference type="Pfam" id="PF00612">
    <property type="entry name" value="IQ"/>
    <property type="match status" value="1"/>
</dbReference>
<feature type="region of interest" description="Disordered" evidence="10">
    <location>
        <begin position="405"/>
        <end position="431"/>
    </location>
</feature>
<evidence type="ECO:0000313" key="13">
    <source>
        <dbReference type="Proteomes" id="UP000494040"/>
    </source>
</evidence>
<dbReference type="SMART" id="SM01076">
    <property type="entry name" value="CG-1"/>
    <property type="match status" value="1"/>
</dbReference>
<keyword evidence="5" id="KW-0040">ANK repeat</keyword>
<evidence type="ECO:0000256" key="5">
    <source>
        <dbReference type="ARBA" id="ARBA00023043"/>
    </source>
</evidence>
<dbReference type="RefSeq" id="XP_024081451.1">
    <property type="nucleotide sequence ID" value="XM_024225683.1"/>
</dbReference>
<dbReference type="CTD" id="35974"/>
<evidence type="ECO:0000256" key="2">
    <source>
        <dbReference type="ARBA" id="ARBA00008267"/>
    </source>
</evidence>
<proteinExistence type="inferred from homology"/>
<dbReference type="SMART" id="SM00015">
    <property type="entry name" value="IQ"/>
    <property type="match status" value="4"/>
</dbReference>
<evidence type="ECO:0000256" key="7">
    <source>
        <dbReference type="ARBA" id="ARBA00023163"/>
    </source>
</evidence>
<dbReference type="InterPro" id="IPR000048">
    <property type="entry name" value="IQ_motif_EF-hand-BS"/>
</dbReference>
<evidence type="ECO:0000259" key="11">
    <source>
        <dbReference type="PROSITE" id="PS51437"/>
    </source>
</evidence>
<dbReference type="CDD" id="cd23767">
    <property type="entry name" value="IQCD"/>
    <property type="match status" value="1"/>
</dbReference>
<evidence type="ECO:0000256" key="9">
    <source>
        <dbReference type="ARBA" id="ARBA00029480"/>
    </source>
</evidence>
<dbReference type="GO" id="GO:0005634">
    <property type="term" value="C:nucleus"/>
    <property type="evidence" value="ECO:0007669"/>
    <property type="project" value="UniProtKB-SubCell"/>
</dbReference>
<dbReference type="SUPFAM" id="SSF52540">
    <property type="entry name" value="P-loop containing nucleoside triphosphate hydrolases"/>
    <property type="match status" value="1"/>
</dbReference>
<feature type="compositionally biased region" description="Polar residues" evidence="10">
    <location>
        <begin position="1057"/>
        <end position="1074"/>
    </location>
</feature>
<name>A0A8I6SGA6_CIMLE</name>
<keyword evidence="4" id="KW-0805">Transcription regulation</keyword>
<dbReference type="RefSeq" id="XP_024081452.1">
    <property type="nucleotide sequence ID" value="XM_024225684.1"/>
</dbReference>
<dbReference type="PANTHER" id="PTHR23335">
    <property type="entry name" value="CALMODULIN-BINDING TRANSCRIPTION ACTIVATOR CAMTA"/>
    <property type="match status" value="1"/>
</dbReference>
<evidence type="ECO:0000256" key="6">
    <source>
        <dbReference type="ARBA" id="ARBA00023159"/>
    </source>
</evidence>
<dbReference type="GO" id="GO:0003712">
    <property type="term" value="F:transcription coregulator activity"/>
    <property type="evidence" value="ECO:0007669"/>
    <property type="project" value="TreeGrafter"/>
</dbReference>
<dbReference type="KEGG" id="clec:106662528"/>
<evidence type="ECO:0000256" key="10">
    <source>
        <dbReference type="SAM" id="MobiDB-lite"/>
    </source>
</evidence>
<dbReference type="PROSITE" id="PS50096">
    <property type="entry name" value="IQ"/>
    <property type="match status" value="2"/>
</dbReference>
<dbReference type="InterPro" id="IPR013783">
    <property type="entry name" value="Ig-like_fold"/>
</dbReference>
<keyword evidence="8" id="KW-0539">Nucleus</keyword>
<dbReference type="EnsemblMetazoa" id="XM_024225683.1">
    <property type="protein sequence ID" value="XP_024081451.1"/>
    <property type="gene ID" value="LOC106662528"/>
</dbReference>
<feature type="region of interest" description="Disordered" evidence="10">
    <location>
        <begin position="1057"/>
        <end position="1079"/>
    </location>
</feature>
<comment type="subunit">
    <text evidence="9">May interact with calmodulin.</text>
</comment>
<dbReference type="GO" id="GO:0006357">
    <property type="term" value="P:regulation of transcription by RNA polymerase II"/>
    <property type="evidence" value="ECO:0007669"/>
    <property type="project" value="TreeGrafter"/>
</dbReference>
<evidence type="ECO:0000256" key="4">
    <source>
        <dbReference type="ARBA" id="ARBA00023015"/>
    </source>
</evidence>
<dbReference type="RefSeq" id="XP_024081453.1">
    <property type="nucleotide sequence ID" value="XM_024225685.1"/>
</dbReference>
<keyword evidence="6" id="KW-0010">Activator</keyword>
<dbReference type="EnsemblMetazoa" id="XM_014386691.2">
    <property type="protein sequence ID" value="XP_014242177.1"/>
    <property type="gene ID" value="LOC106662528"/>
</dbReference>
<dbReference type="SUPFAM" id="SSF81296">
    <property type="entry name" value="E set domains"/>
    <property type="match status" value="1"/>
</dbReference>
<evidence type="ECO:0000256" key="3">
    <source>
        <dbReference type="ARBA" id="ARBA00022737"/>
    </source>
</evidence>
<organism evidence="12 13">
    <name type="scientific">Cimex lectularius</name>
    <name type="common">Bed bug</name>
    <name type="synonym">Acanthia lectularia</name>
    <dbReference type="NCBI Taxonomy" id="79782"/>
    <lineage>
        <taxon>Eukaryota</taxon>
        <taxon>Metazoa</taxon>
        <taxon>Ecdysozoa</taxon>
        <taxon>Arthropoda</taxon>
        <taxon>Hexapoda</taxon>
        <taxon>Insecta</taxon>
        <taxon>Pterygota</taxon>
        <taxon>Neoptera</taxon>
        <taxon>Paraneoptera</taxon>
        <taxon>Hemiptera</taxon>
        <taxon>Heteroptera</taxon>
        <taxon>Panheteroptera</taxon>
        <taxon>Cimicomorpha</taxon>
        <taxon>Cimicidae</taxon>
        <taxon>Cimex</taxon>
    </lineage>
</organism>
<dbReference type="Gene3D" id="2.60.40.10">
    <property type="entry name" value="Immunoglobulins"/>
    <property type="match status" value="1"/>
</dbReference>
<dbReference type="RefSeq" id="XP_024081454.1">
    <property type="nucleotide sequence ID" value="XM_024225686.1"/>
</dbReference>
<dbReference type="RefSeq" id="XP_014242177.1">
    <property type="nucleotide sequence ID" value="XM_014386691.2"/>
</dbReference>
<accession>A0A8I6SGA6</accession>
<dbReference type="EnsemblMetazoa" id="XM_024225684.1">
    <property type="protein sequence ID" value="XP_024081452.1"/>
    <property type="gene ID" value="LOC106662528"/>
</dbReference>
<dbReference type="Pfam" id="PF12796">
    <property type="entry name" value="Ank_2"/>
    <property type="match status" value="1"/>
</dbReference>
<comment type="similarity">
    <text evidence="2">Belongs to the CAMTA family.</text>
</comment>
<dbReference type="Pfam" id="PF03859">
    <property type="entry name" value="CG-1"/>
    <property type="match status" value="1"/>
</dbReference>
<sequence length="1529" mass="171780">MATSALVCINLKTRVKSEGEDGGGEGREKELGAPNTQQLVQALVDNGVIQLNHKATIRVIDNSKPDSQDLADFKTLNLGTFAVKQSPDTRSGILLETVGDGESGEQKVVSLVQNRPILVQRNLVLQGPVLSKGPGLVHLVQESPPPLTPTPPNSGAINVSKSKKILDSDSNNGEPIKLPENLESLPKAEHFPTQRHRWNTNEEIAAILICFERHLDWQSKEVKIRPKSGSMLLYSRKKVRYRRDGYCWKKRKDGKTTREDHMKLKVQGTECIYGCYVHSAILPTFHRRCYWLLQNPDIVLVHYLNVPYPDDNKIVSPSLALCADKKQWTKEELVSQLKPMFYSEEEPDANNELEISTAETVETIVSQLLARQRSARTAAICKQLECGCPDSTCADAKTCSQPIRRITSAKPEPSSDSNQVSSTTGSGMLVSGRGMVHGERAVPVHHIHPNHQIPHGSNSQNGAGTPLVLSLSQLQAPGSLLILNSNQSTSNHVASLVTQRHTRKEKHQDPPMEVIYTLENNHCQISQPVAAQMRGPNIQQQQTSNTNVGDIDKHNRLKYRRKQANKTQVKPYLTPQMKDMGGSEYYETLDLSQEDIQQTLSANMPLSCTQNDNRDSREEGNKQNAVLPGLEIDFIDVNTSSQVDDDVFVNLDAFDMLSEFPDLEGLDHNHNGNNLGEPVVSGSGENGEVMDTEKGNNSPPRMDYREGTANITDYSPEWAYTEGGVKVLVTGPWYSTTSPYTVLFDSCPVPTTLVQSGVLRCFCPAHEAGMVTLQVACEGFVISNSAMFEYKRLPPSGSERATEVSTRESQPHDSLLRFTLMQRLDAIDNRLDIKQEPQDNTENTTLLGKGNFEEKLMNFVQKLSQRKWKESELVDSSIEWCESYKGMTLLHLSASLGYSRLVCMLIKWRTENPAPLLELEVDGLNQDSDGFTPLMRACEKGQSEMSQLLYEWLPASASLVNTKGDSALEVASKNGHTTLAQELQIRLDKSSRFPIAKQLEDNDKDIDSLDGVHTSLESLNSSRDDGIFLHPSSLNRSDYGMNMELHVNIPQWNETRADLSRNSTPSPSSQTKSLLSERLVKRPSVDSGIQLQSSIDSLPSIRASKQSKQNDIQKMSRFDRSMSLPLTCHSMDSGYDLNETLHSSPIRRMDFTLCEVRREGAQSSPESVLLNQEDPHLQQTVGEQDVRVLTLAEQIIAAMPERIKNESEGDMMMMSSDEMEVMSLESPLLLDEPPSSTSSCCFDTSSEFNFDHNYRYCDVGTPCSSLSPASCLPSPPFPLHRSPSPPPTTADFCEFLQASNSTYFEKDFSNLTLSDREQRELYEAAKVIQKAYRSYKGRKKLEQDKERQAAVLIQNYYRRYKQYAYFKQMTRAAMVIQNGYRSYCENKRFKKNQEAAVRIQNCYRNYRDQTETAPTGLKRTYSQRRQHQAARKIQQFMRQSKNNLWEIDPGTIVAERASRKREAGPMQGVPSKLAVLPFHITKELSFSATDTKIEFSVSRKKFHLFRSYPACNLSANMYLGEYLLVSYYL</sequence>
<evidence type="ECO:0000313" key="12">
    <source>
        <dbReference type="EnsemblMetazoa" id="XP_024081452.1"/>
    </source>
</evidence>